<dbReference type="GO" id="GO:0006508">
    <property type="term" value="P:proteolysis"/>
    <property type="evidence" value="ECO:0007669"/>
    <property type="project" value="UniProtKB-KW"/>
</dbReference>
<evidence type="ECO:0000256" key="12">
    <source>
        <dbReference type="ARBA" id="ARBA00022842"/>
    </source>
</evidence>
<dbReference type="Gene3D" id="3.30.420.10">
    <property type="entry name" value="Ribonuclease H-like superfamily/Ribonuclease H"/>
    <property type="match status" value="1"/>
</dbReference>
<dbReference type="InterPro" id="IPR001584">
    <property type="entry name" value="Integrase_cat-core"/>
</dbReference>
<keyword evidence="14" id="KW-0229">DNA integration</keyword>
<keyword evidence="7" id="KW-0479">Metal-binding</keyword>
<dbReference type="GO" id="GO:0032196">
    <property type="term" value="P:transposition"/>
    <property type="evidence" value="ECO:0007669"/>
    <property type="project" value="UniProtKB-KW"/>
</dbReference>
<evidence type="ECO:0000256" key="10">
    <source>
        <dbReference type="ARBA" id="ARBA00022801"/>
    </source>
</evidence>
<evidence type="ECO:0000256" key="4">
    <source>
        <dbReference type="ARBA" id="ARBA00022670"/>
    </source>
</evidence>
<keyword evidence="3" id="KW-1188">Viral release from host cell</keyword>
<reference evidence="22" key="1">
    <citation type="submission" date="2021-03" db="EMBL/GenBank/DDBJ databases">
        <title>Draft genome sequence of rust myrtle Austropuccinia psidii MF-1, a brazilian biotype.</title>
        <authorList>
            <person name="Quecine M.C."/>
            <person name="Pachon D.M.R."/>
            <person name="Bonatelli M.L."/>
            <person name="Correr F.H."/>
            <person name="Franceschini L.M."/>
            <person name="Leite T.F."/>
            <person name="Margarido G.R.A."/>
            <person name="Almeida C.A."/>
            <person name="Ferrarezi J.A."/>
            <person name="Labate C.A."/>
        </authorList>
    </citation>
    <scope>NUCLEOTIDE SEQUENCE</scope>
    <source>
        <strain evidence="22">MF-1</strain>
    </source>
</reference>
<evidence type="ECO:0000256" key="16">
    <source>
        <dbReference type="ARBA" id="ARBA00022932"/>
    </source>
</evidence>
<dbReference type="PANTHER" id="PTHR42648">
    <property type="entry name" value="TRANSPOSASE, PUTATIVE-RELATED"/>
    <property type="match status" value="1"/>
</dbReference>
<sequence length="367" mass="41444">MLKKPHTRLKTSGLNIQNYDLHHATAQKKKVSDAKTHQTGLEALHTDSKNTFTSSLNLVIDCGETHHMFNTRSLFTNFTNSSNEKITTSDPSSSLICKGRGTVKILINDNLFTLKNCLYVPKLTKNLLSLLDLCEAPITITKNNSNFHLSKNNRVFLSGCLINKLMVVTFNQTREYMTEKFLNPLWHSRLGHPSKQVLKSLGLKPINYNSCDICPLDCIHTDIVGPISPPSKSGYCYFLTIIDQYTSYKIDRFSKTKSEAYEEFLNQKNLMENAQDKKIKKIPTDGGGEFVNHRFKTLSNQNGFTHFIAPAYTPDHNGFAERANCTILDKARCLLLTSKLLSCYWAKAINTATHLSNLIPKASRNNM</sequence>
<evidence type="ECO:0000256" key="20">
    <source>
        <dbReference type="ARBA" id="ARBA00049244"/>
    </source>
</evidence>
<dbReference type="EMBL" id="AVOT02000501">
    <property type="protein sequence ID" value="MBW0463189.1"/>
    <property type="molecule type" value="Genomic_DNA"/>
</dbReference>
<keyword evidence="8" id="KW-0547">Nucleotide-binding</keyword>
<dbReference type="OrthoDB" id="101180at2759"/>
<dbReference type="InterPro" id="IPR012337">
    <property type="entry name" value="RNaseH-like_sf"/>
</dbReference>
<dbReference type="GO" id="GO:0046872">
    <property type="term" value="F:metal ion binding"/>
    <property type="evidence" value="ECO:0007669"/>
    <property type="project" value="UniProtKB-KW"/>
</dbReference>
<dbReference type="GO" id="GO:0004519">
    <property type="term" value="F:endonuclease activity"/>
    <property type="evidence" value="ECO:0007669"/>
    <property type="project" value="UniProtKB-KW"/>
</dbReference>
<name>A0A9Q3BDB8_9BASI</name>
<protein>
    <recommendedName>
        <fullName evidence="21">Integrase catalytic domain-containing protein</fullName>
    </recommendedName>
</protein>
<keyword evidence="13" id="KW-0694">RNA-binding</keyword>
<keyword evidence="16" id="KW-0808">Transferase</keyword>
<evidence type="ECO:0000256" key="3">
    <source>
        <dbReference type="ARBA" id="ARBA00022612"/>
    </source>
</evidence>
<evidence type="ECO:0000313" key="22">
    <source>
        <dbReference type="EMBL" id="MBW0463189.1"/>
    </source>
</evidence>
<keyword evidence="5" id="KW-0548">Nucleotidyltransferase</keyword>
<dbReference type="GO" id="GO:0006310">
    <property type="term" value="P:DNA recombination"/>
    <property type="evidence" value="ECO:0007669"/>
    <property type="project" value="UniProtKB-KW"/>
</dbReference>
<keyword evidence="9" id="KW-0255">Endonuclease</keyword>
<dbReference type="Pfam" id="PF00665">
    <property type="entry name" value="rve"/>
    <property type="match status" value="1"/>
</dbReference>
<keyword evidence="12" id="KW-0460">Magnesium</keyword>
<dbReference type="AlphaFoldDB" id="A0A9Q3BDB8"/>
<keyword evidence="2" id="KW-0815">Transposition</keyword>
<evidence type="ECO:0000256" key="14">
    <source>
        <dbReference type="ARBA" id="ARBA00022908"/>
    </source>
</evidence>
<dbReference type="GO" id="GO:0005524">
    <property type="term" value="F:ATP binding"/>
    <property type="evidence" value="ECO:0007669"/>
    <property type="project" value="UniProtKB-KW"/>
</dbReference>
<feature type="domain" description="Integrase catalytic" evidence="21">
    <location>
        <begin position="201"/>
        <end position="367"/>
    </location>
</feature>
<evidence type="ECO:0000256" key="6">
    <source>
        <dbReference type="ARBA" id="ARBA00022722"/>
    </source>
</evidence>
<keyword evidence="16" id="KW-0239">DNA-directed DNA polymerase</keyword>
<dbReference type="Pfam" id="PF22936">
    <property type="entry name" value="Pol_BBD"/>
    <property type="match status" value="1"/>
</dbReference>
<dbReference type="GO" id="GO:0015074">
    <property type="term" value="P:DNA integration"/>
    <property type="evidence" value="ECO:0007669"/>
    <property type="project" value="UniProtKB-KW"/>
</dbReference>
<keyword evidence="11" id="KW-0067">ATP-binding</keyword>
<accession>A0A9Q3BDB8</accession>
<evidence type="ECO:0000256" key="17">
    <source>
        <dbReference type="ARBA" id="ARBA00023113"/>
    </source>
</evidence>
<dbReference type="PROSITE" id="PS50994">
    <property type="entry name" value="INTEGRASE"/>
    <property type="match status" value="1"/>
</dbReference>
<dbReference type="InterPro" id="IPR054722">
    <property type="entry name" value="PolX-like_BBD"/>
</dbReference>
<evidence type="ECO:0000256" key="11">
    <source>
        <dbReference type="ARBA" id="ARBA00022840"/>
    </source>
</evidence>
<dbReference type="InterPro" id="IPR039537">
    <property type="entry name" value="Retrotran_Ty1/copia-like"/>
</dbReference>
<keyword evidence="23" id="KW-1185">Reference proteome</keyword>
<gene>
    <name evidence="22" type="ORF">O181_002904</name>
</gene>
<dbReference type="SUPFAM" id="SSF53098">
    <property type="entry name" value="Ribonuclease H-like"/>
    <property type="match status" value="1"/>
</dbReference>
<dbReference type="GO" id="GO:0005634">
    <property type="term" value="C:nucleus"/>
    <property type="evidence" value="ECO:0007669"/>
    <property type="project" value="UniProtKB-ARBA"/>
</dbReference>
<dbReference type="InterPro" id="IPR036397">
    <property type="entry name" value="RNaseH_sf"/>
</dbReference>
<keyword evidence="4" id="KW-0645">Protease</keyword>
<keyword evidence="10" id="KW-0378">Hydrolase</keyword>
<proteinExistence type="predicted"/>
<keyword evidence="18" id="KW-0233">DNA recombination</keyword>
<organism evidence="22 23">
    <name type="scientific">Austropuccinia psidii MF-1</name>
    <dbReference type="NCBI Taxonomy" id="1389203"/>
    <lineage>
        <taxon>Eukaryota</taxon>
        <taxon>Fungi</taxon>
        <taxon>Dikarya</taxon>
        <taxon>Basidiomycota</taxon>
        <taxon>Pucciniomycotina</taxon>
        <taxon>Pucciniomycetes</taxon>
        <taxon>Pucciniales</taxon>
        <taxon>Sphaerophragmiaceae</taxon>
        <taxon>Austropuccinia</taxon>
    </lineage>
</organism>
<evidence type="ECO:0000256" key="15">
    <source>
        <dbReference type="ARBA" id="ARBA00022918"/>
    </source>
</evidence>
<keyword evidence="6" id="KW-0540">Nuclease</keyword>
<evidence type="ECO:0000256" key="18">
    <source>
        <dbReference type="ARBA" id="ARBA00023172"/>
    </source>
</evidence>
<comment type="catalytic activity">
    <reaction evidence="19">
        <text>DNA(n) + a 2'-deoxyribonucleoside 5'-triphosphate = DNA(n+1) + diphosphate</text>
        <dbReference type="Rhea" id="RHEA:22508"/>
        <dbReference type="Rhea" id="RHEA-COMP:17339"/>
        <dbReference type="Rhea" id="RHEA-COMP:17340"/>
        <dbReference type="ChEBI" id="CHEBI:33019"/>
        <dbReference type="ChEBI" id="CHEBI:61560"/>
        <dbReference type="ChEBI" id="CHEBI:173112"/>
        <dbReference type="EC" id="2.7.7.49"/>
    </reaction>
</comment>
<evidence type="ECO:0000256" key="1">
    <source>
        <dbReference type="ARBA" id="ARBA00002180"/>
    </source>
</evidence>
<evidence type="ECO:0000313" key="23">
    <source>
        <dbReference type="Proteomes" id="UP000765509"/>
    </source>
</evidence>
<evidence type="ECO:0000256" key="9">
    <source>
        <dbReference type="ARBA" id="ARBA00022759"/>
    </source>
</evidence>
<keyword evidence="15" id="KW-0695">RNA-directed DNA polymerase</keyword>
<comment type="caution">
    <text evidence="22">The sequence shown here is derived from an EMBL/GenBank/DDBJ whole genome shotgun (WGS) entry which is preliminary data.</text>
</comment>
<evidence type="ECO:0000256" key="7">
    <source>
        <dbReference type="ARBA" id="ARBA00022723"/>
    </source>
</evidence>
<dbReference type="Proteomes" id="UP000765509">
    <property type="component" value="Unassembled WGS sequence"/>
</dbReference>
<evidence type="ECO:0000256" key="13">
    <source>
        <dbReference type="ARBA" id="ARBA00022884"/>
    </source>
</evidence>
<evidence type="ECO:0000256" key="19">
    <source>
        <dbReference type="ARBA" id="ARBA00048173"/>
    </source>
</evidence>
<evidence type="ECO:0000256" key="8">
    <source>
        <dbReference type="ARBA" id="ARBA00022741"/>
    </source>
</evidence>
<comment type="catalytic activity">
    <reaction evidence="20">
        <text>DNA(n) + a 2'-deoxyribonucleoside 5'-triphosphate = DNA(n+1) + diphosphate</text>
        <dbReference type="Rhea" id="RHEA:22508"/>
        <dbReference type="Rhea" id="RHEA-COMP:17339"/>
        <dbReference type="Rhea" id="RHEA-COMP:17340"/>
        <dbReference type="ChEBI" id="CHEBI:33019"/>
        <dbReference type="ChEBI" id="CHEBI:61560"/>
        <dbReference type="ChEBI" id="CHEBI:173112"/>
        <dbReference type="EC" id="2.7.7.7"/>
    </reaction>
</comment>
<dbReference type="GO" id="GO:0008233">
    <property type="term" value="F:peptidase activity"/>
    <property type="evidence" value="ECO:0007669"/>
    <property type="project" value="UniProtKB-KW"/>
</dbReference>
<evidence type="ECO:0000256" key="5">
    <source>
        <dbReference type="ARBA" id="ARBA00022695"/>
    </source>
</evidence>
<comment type="function">
    <text evidence="1">The aspartyl protease (PR) mediates the proteolytic cleavages of the Gag and Gag-Pol polyproteins after assembly of the VLP.</text>
</comment>
<keyword evidence="17" id="KW-0917">Virion maturation</keyword>
<dbReference type="GO" id="GO:0003887">
    <property type="term" value="F:DNA-directed DNA polymerase activity"/>
    <property type="evidence" value="ECO:0007669"/>
    <property type="project" value="UniProtKB-KW"/>
</dbReference>
<evidence type="ECO:0000259" key="21">
    <source>
        <dbReference type="PROSITE" id="PS50994"/>
    </source>
</evidence>
<dbReference type="GO" id="GO:0003964">
    <property type="term" value="F:RNA-directed DNA polymerase activity"/>
    <property type="evidence" value="ECO:0007669"/>
    <property type="project" value="UniProtKB-KW"/>
</dbReference>
<evidence type="ECO:0000256" key="2">
    <source>
        <dbReference type="ARBA" id="ARBA00022578"/>
    </source>
</evidence>
<dbReference type="PANTHER" id="PTHR42648:SF11">
    <property type="entry name" value="TRANSPOSON TY4-P GAG-POL POLYPROTEIN"/>
    <property type="match status" value="1"/>
</dbReference>
<dbReference type="GO" id="GO:0003723">
    <property type="term" value="F:RNA binding"/>
    <property type="evidence" value="ECO:0007669"/>
    <property type="project" value="UniProtKB-KW"/>
</dbReference>